<comment type="caution">
    <text evidence="1">The sequence shown here is derived from an EMBL/GenBank/DDBJ whole genome shotgun (WGS) entry which is preliminary data.</text>
</comment>
<proteinExistence type="predicted"/>
<accession>A0AA88HLH9</accession>
<dbReference type="Proteomes" id="UP001187531">
    <property type="component" value="Unassembled WGS sequence"/>
</dbReference>
<sequence>MLHKSALGSLRAAEVIWYLEAPLQAEDFYQGAQYFYPPNLYRTQIELQEEGPIYNICYNGVNGLYLSFPAVPSAMPVPVQPVPDLFFHSTCTSIGNHPLVYNPSSTEYIPYITQGFYSSNDHYVSPVDVQASILPTYASTYPSTSVPLHQNPSFTTRGGANRLELGDHVYMDFTDDLGFIFANNKLQISVSVAGHRGSIAVSHPLGTLLKRGNRCESTLFHEEGEHRYVKFWHMGISFGLNRQGIAYLLDKGGVRTKFDTFNAFRDDMITKVSEETKMFRQDVYAGKNQIQSAIQEESINMKREMVAKSPDGQISIQSHDFVFYLLSTGEQVWWTKTLTIVKREGGTLEIFGRGSDENANLYLKSCARTASLTLQIPNLHLTTSLNCNNLRKHFYFRHSHIDTKRVHYDGVKVAVRLNGQEASLDENGQLELLP</sequence>
<dbReference type="AlphaFoldDB" id="A0AA88HLH9"/>
<dbReference type="EMBL" id="JAVRJZ010000017">
    <property type="protein sequence ID" value="KAK2709836.1"/>
    <property type="molecule type" value="Genomic_DNA"/>
</dbReference>
<gene>
    <name evidence="1" type="ORF">QYM36_013493</name>
</gene>
<protein>
    <submittedName>
        <fullName evidence="1">Uncharacterized protein</fullName>
    </submittedName>
</protein>
<evidence type="ECO:0000313" key="1">
    <source>
        <dbReference type="EMBL" id="KAK2709836.1"/>
    </source>
</evidence>
<keyword evidence="2" id="KW-1185">Reference proteome</keyword>
<reference evidence="1" key="1">
    <citation type="submission" date="2023-07" db="EMBL/GenBank/DDBJ databases">
        <title>Chromosome-level genome assembly of Artemia franciscana.</title>
        <authorList>
            <person name="Jo E."/>
        </authorList>
    </citation>
    <scope>NUCLEOTIDE SEQUENCE</scope>
    <source>
        <tissue evidence="1">Whole body</tissue>
    </source>
</reference>
<name>A0AA88HLH9_ARTSF</name>
<organism evidence="1 2">
    <name type="scientific">Artemia franciscana</name>
    <name type="common">Brine shrimp</name>
    <name type="synonym">Artemia sanfranciscana</name>
    <dbReference type="NCBI Taxonomy" id="6661"/>
    <lineage>
        <taxon>Eukaryota</taxon>
        <taxon>Metazoa</taxon>
        <taxon>Ecdysozoa</taxon>
        <taxon>Arthropoda</taxon>
        <taxon>Crustacea</taxon>
        <taxon>Branchiopoda</taxon>
        <taxon>Anostraca</taxon>
        <taxon>Artemiidae</taxon>
        <taxon>Artemia</taxon>
    </lineage>
</organism>
<evidence type="ECO:0000313" key="2">
    <source>
        <dbReference type="Proteomes" id="UP001187531"/>
    </source>
</evidence>